<keyword evidence="10" id="KW-1185">Reference proteome</keyword>
<proteinExistence type="inferred from homology"/>
<dbReference type="GO" id="GO:0004252">
    <property type="term" value="F:serine-type endopeptidase activity"/>
    <property type="evidence" value="ECO:0007669"/>
    <property type="project" value="UniProtKB-UniRule"/>
</dbReference>
<feature type="region of interest" description="Disordered" evidence="7">
    <location>
        <begin position="497"/>
        <end position="519"/>
    </location>
</feature>
<dbReference type="InterPro" id="IPR036852">
    <property type="entry name" value="Peptidase_S8/S53_dom_sf"/>
</dbReference>
<feature type="domain" description="Peptidase S8/S53" evidence="8">
    <location>
        <begin position="397"/>
        <end position="492"/>
    </location>
</feature>
<dbReference type="SUPFAM" id="SSF52743">
    <property type="entry name" value="Subtilisin-like"/>
    <property type="match status" value="1"/>
</dbReference>
<evidence type="ECO:0000256" key="7">
    <source>
        <dbReference type="SAM" id="MobiDB-lite"/>
    </source>
</evidence>
<feature type="active site" description="Charge relay system" evidence="5 6">
    <location>
        <position position="444"/>
    </location>
</feature>
<feature type="compositionally biased region" description="Basic and acidic residues" evidence="7">
    <location>
        <begin position="500"/>
        <end position="511"/>
    </location>
</feature>
<evidence type="ECO:0000256" key="5">
    <source>
        <dbReference type="PIRSR" id="PIRSR615500-1"/>
    </source>
</evidence>
<dbReference type="GeneID" id="71928034"/>
<dbReference type="InterPro" id="IPR015500">
    <property type="entry name" value="Peptidase_S8_subtilisin-rel"/>
</dbReference>
<dbReference type="PROSITE" id="PS51892">
    <property type="entry name" value="SUBTILASE"/>
    <property type="match status" value="1"/>
</dbReference>
<evidence type="ECO:0000256" key="2">
    <source>
        <dbReference type="ARBA" id="ARBA00022670"/>
    </source>
</evidence>
<organism evidence="9 10">
    <name type="scientific">Halocatena salina</name>
    <dbReference type="NCBI Taxonomy" id="2934340"/>
    <lineage>
        <taxon>Archaea</taxon>
        <taxon>Methanobacteriati</taxon>
        <taxon>Methanobacteriota</taxon>
        <taxon>Stenosarchaea group</taxon>
        <taxon>Halobacteria</taxon>
        <taxon>Halobacteriales</taxon>
        <taxon>Natronomonadaceae</taxon>
        <taxon>Halocatena</taxon>
    </lineage>
</organism>
<feature type="active site" description="Charge relay system" evidence="5 6">
    <location>
        <position position="163"/>
    </location>
</feature>
<dbReference type="Proteomes" id="UP000831768">
    <property type="component" value="Chromosome"/>
</dbReference>
<protein>
    <submittedName>
        <fullName evidence="9">S8 family serine peptidase</fullName>
    </submittedName>
</protein>
<keyword evidence="3 6" id="KW-0378">Hydrolase</keyword>
<dbReference type="InterPro" id="IPR050131">
    <property type="entry name" value="Peptidase_S8_subtilisin-like"/>
</dbReference>
<dbReference type="InterPro" id="IPR023828">
    <property type="entry name" value="Peptidase_S8_Ser-AS"/>
</dbReference>
<reference evidence="9" key="1">
    <citation type="submission" date="2022-04" db="EMBL/GenBank/DDBJ databases">
        <title>Halocatena sp. nov., isolated from a salt lake.</title>
        <authorList>
            <person name="Cui H.-L."/>
        </authorList>
    </citation>
    <scope>NUCLEOTIDE SEQUENCE</scope>
    <source>
        <strain evidence="9">AD-1</strain>
    </source>
</reference>
<evidence type="ECO:0000313" key="10">
    <source>
        <dbReference type="Proteomes" id="UP000831768"/>
    </source>
</evidence>
<dbReference type="InterPro" id="IPR000209">
    <property type="entry name" value="Peptidase_S8/S53_dom"/>
</dbReference>
<keyword evidence="4 6" id="KW-0720">Serine protease</keyword>
<feature type="domain" description="Peptidase S8/S53" evidence="8">
    <location>
        <begin position="154"/>
        <end position="279"/>
    </location>
</feature>
<dbReference type="PRINTS" id="PR00723">
    <property type="entry name" value="SUBTILISIN"/>
</dbReference>
<dbReference type="KEGG" id="haad:MW046_08265"/>
<dbReference type="EMBL" id="CP096019">
    <property type="protein sequence ID" value="UPM41964.1"/>
    <property type="molecule type" value="Genomic_DNA"/>
</dbReference>
<dbReference type="PANTHER" id="PTHR43806">
    <property type="entry name" value="PEPTIDASE S8"/>
    <property type="match status" value="1"/>
</dbReference>
<evidence type="ECO:0000256" key="6">
    <source>
        <dbReference type="PROSITE-ProRule" id="PRU01240"/>
    </source>
</evidence>
<dbReference type="GO" id="GO:0006508">
    <property type="term" value="P:proteolysis"/>
    <property type="evidence" value="ECO:0007669"/>
    <property type="project" value="UniProtKB-KW"/>
</dbReference>
<evidence type="ECO:0000256" key="1">
    <source>
        <dbReference type="ARBA" id="ARBA00011073"/>
    </source>
</evidence>
<name>A0A8T9ZZ24_9EURY</name>
<accession>A0A8T9ZZ24</accession>
<dbReference type="PROSITE" id="PS00138">
    <property type="entry name" value="SUBTILASE_SER"/>
    <property type="match status" value="1"/>
</dbReference>
<evidence type="ECO:0000313" key="9">
    <source>
        <dbReference type="EMBL" id="UPM41964.1"/>
    </source>
</evidence>
<dbReference type="PANTHER" id="PTHR43806:SF67">
    <property type="entry name" value="EGF-LIKE DOMAIN-CONTAINING PROTEIN"/>
    <property type="match status" value="1"/>
</dbReference>
<dbReference type="Pfam" id="PF00082">
    <property type="entry name" value="Peptidase_S8"/>
    <property type="match status" value="2"/>
</dbReference>
<dbReference type="RefSeq" id="WP_247992643.1">
    <property type="nucleotide sequence ID" value="NZ_CP096019.1"/>
</dbReference>
<gene>
    <name evidence="9" type="ORF">MW046_08265</name>
</gene>
<keyword evidence="2 6" id="KW-0645">Protease</keyword>
<feature type="active site" description="Charge relay system" evidence="5 6">
    <location>
        <position position="191"/>
    </location>
</feature>
<evidence type="ECO:0000256" key="3">
    <source>
        <dbReference type="ARBA" id="ARBA00022801"/>
    </source>
</evidence>
<comment type="similarity">
    <text evidence="1 6">Belongs to the peptidase S8 family.</text>
</comment>
<evidence type="ECO:0000256" key="4">
    <source>
        <dbReference type="ARBA" id="ARBA00022825"/>
    </source>
</evidence>
<dbReference type="AlphaFoldDB" id="A0A8T9ZZ24"/>
<dbReference type="Gene3D" id="3.40.50.200">
    <property type="entry name" value="Peptidase S8/S53 domain"/>
    <property type="match status" value="2"/>
</dbReference>
<sequence>MSQREMAVVGVIVLLLWTSFVFPLSYSSLAVDRTTESSTDVIDNLKHQINRQSYQPPPTVDEEVEVAIPIDTGATPNVHSENYSGSFVVDRRSTKNGQQYVHGSMAMSDVRPFLNATRANRIRITNTNTSGDGRIASGVSEISADRLHERGLTGENVTVGIIDSDFRPSHPAIASQVGGYATIDPDGDGKHGTAVASVVVDTAPNATLQLAAVGTTTTSEEYADAVEWLQRSGADIIIDAGSYYAHPENETSELTRIAEGAASDTVFVTSVGNHAGRYWSGNRSSDTWVSFQGDSQMNPLNDGKPLSGTVQLTLRWDGWPRTTEDYDLYLFRAQPGTDAVVAQATGHDGRPFEHLETTVPEGRYYVSIRSKSDTVTTNQLELFANHELRYRSHGGQAAPATASGVIAVGAIDDESVKSFSARGANVVAPDLVAIDGITVEDGTSFSTPYVAGASALVLASNPGATPTDVRTALFLTAEDVEANGIDDQSGYGMINATRAVDYRNSDSRSQRTDPPNSTR</sequence>
<evidence type="ECO:0000259" key="8">
    <source>
        <dbReference type="Pfam" id="PF00082"/>
    </source>
</evidence>